<proteinExistence type="predicted"/>
<reference evidence="2 3" key="1">
    <citation type="submission" date="2014-08" db="EMBL/GenBank/DDBJ databases">
        <title>Complete genome sequence of Corynebacterium deserti GIMN1.010 (=DSM 45689), isolated from desert sand in western China.</title>
        <authorList>
            <person name="Ruckert C."/>
            <person name="Albersmeier A."/>
            <person name="Kalinowski J."/>
        </authorList>
    </citation>
    <scope>NUCLEOTIDE SEQUENCE [LARGE SCALE GENOMIC DNA]</scope>
    <source>
        <strain evidence="2 3">GIMN1.010</strain>
    </source>
</reference>
<gene>
    <name evidence="2" type="ORF">CDES_12635</name>
</gene>
<keyword evidence="3" id="KW-1185">Reference proteome</keyword>
<dbReference type="EMBL" id="CP009220">
    <property type="protein sequence ID" value="ALC06871.1"/>
    <property type="molecule type" value="Genomic_DNA"/>
</dbReference>
<evidence type="ECO:0000256" key="1">
    <source>
        <dbReference type="SAM" id="MobiDB-lite"/>
    </source>
</evidence>
<accession>A0A0M4CK57</accession>
<sequence>MSPSSAPPPDQKISEIARDLPRLRAWASGLASGTLSLIDANSLHLESPMDLVHPEFTPINSYGILDHVVTLPDRIKVLNHFRAIPMKPAPNSFSPSDQAKTPKKIAKQSQKTSKGWPLAENRPAEVFRSPSLVYQKLPHRIASKRL</sequence>
<protein>
    <submittedName>
        <fullName evidence="2">Uncharacterized protein</fullName>
    </submittedName>
</protein>
<name>A0A0M4CK57_9CORY</name>
<dbReference type="Proteomes" id="UP000068067">
    <property type="component" value="Chromosome"/>
</dbReference>
<evidence type="ECO:0000313" key="2">
    <source>
        <dbReference type="EMBL" id="ALC06871.1"/>
    </source>
</evidence>
<dbReference type="KEGG" id="cdx:CDES_12635"/>
<organism evidence="2 3">
    <name type="scientific">Corynebacterium deserti GIMN1.010</name>
    <dbReference type="NCBI Taxonomy" id="931089"/>
    <lineage>
        <taxon>Bacteria</taxon>
        <taxon>Bacillati</taxon>
        <taxon>Actinomycetota</taxon>
        <taxon>Actinomycetes</taxon>
        <taxon>Mycobacteriales</taxon>
        <taxon>Corynebacteriaceae</taxon>
        <taxon>Corynebacterium</taxon>
    </lineage>
</organism>
<evidence type="ECO:0000313" key="3">
    <source>
        <dbReference type="Proteomes" id="UP000068067"/>
    </source>
</evidence>
<dbReference type="AlphaFoldDB" id="A0A0M4CK57"/>
<dbReference type="InterPro" id="IPR023393">
    <property type="entry name" value="START-like_dom_sf"/>
</dbReference>
<feature type="region of interest" description="Disordered" evidence="1">
    <location>
        <begin position="87"/>
        <end position="122"/>
    </location>
</feature>
<dbReference type="PATRIC" id="fig|931089.4.peg.2556"/>
<dbReference type="Gene3D" id="3.30.530.20">
    <property type="match status" value="1"/>
</dbReference>